<comment type="pathway">
    <text evidence="1 8">Amino-acid biosynthesis; L-lysine biosynthesis via DAP pathway; DL-2,6-diaminopimelate from LL-2,6-diaminopimelate: step 1/1.</text>
</comment>
<dbReference type="InterPro" id="IPR001653">
    <property type="entry name" value="DAP_epimerase_DapF"/>
</dbReference>
<feature type="binding site" evidence="8">
    <location>
        <begin position="85"/>
        <end position="86"/>
    </location>
    <ligand>
        <name>substrate</name>
    </ligand>
</feature>
<evidence type="ECO:0000256" key="5">
    <source>
        <dbReference type="ARBA" id="ARBA00023154"/>
    </source>
</evidence>
<name>A0A075JDY9_9MICO</name>
<dbReference type="eggNOG" id="COG0253">
    <property type="taxonomic scope" value="Bacteria"/>
</dbReference>
<reference evidence="10 11" key="1">
    <citation type="submission" date="2014-07" db="EMBL/GenBank/DDBJ databases">
        <title>Genome Sequencing of Dermacoccus nishinomiyaensis.</title>
        <authorList>
            <person name="Hong K.W."/>
            <person name="Chan K.G."/>
        </authorList>
    </citation>
    <scope>NUCLEOTIDE SEQUENCE [LARGE SCALE GENOMIC DNA]</scope>
    <source>
        <strain evidence="10 11">M25</strain>
    </source>
</reference>
<feature type="binding site" evidence="8">
    <location>
        <begin position="230"/>
        <end position="231"/>
    </location>
    <ligand>
        <name>substrate</name>
    </ligand>
</feature>
<dbReference type="RefSeq" id="WP_038567677.1">
    <property type="nucleotide sequence ID" value="NZ_CP008889.1"/>
</dbReference>
<comment type="similarity">
    <text evidence="2 8">Belongs to the diaminopimelate epimerase family.</text>
</comment>
<evidence type="ECO:0000256" key="3">
    <source>
        <dbReference type="ARBA" id="ARBA00013080"/>
    </source>
</evidence>
<feature type="binding site" evidence="8">
    <location>
        <position position="202"/>
    </location>
    <ligand>
        <name>substrate</name>
    </ligand>
</feature>
<feature type="active site" description="Proton donor" evidence="8">
    <location>
        <position position="84"/>
    </location>
</feature>
<comment type="subcellular location">
    <subcellularLocation>
        <location evidence="8">Cytoplasm</location>
    </subcellularLocation>
</comment>
<dbReference type="AlphaFoldDB" id="A0A075JDY9"/>
<dbReference type="UniPathway" id="UPA00034">
    <property type="reaction ID" value="UER00025"/>
</dbReference>
<evidence type="ECO:0000256" key="4">
    <source>
        <dbReference type="ARBA" id="ARBA00022605"/>
    </source>
</evidence>
<dbReference type="NCBIfam" id="TIGR00652">
    <property type="entry name" value="DapF"/>
    <property type="match status" value="1"/>
</dbReference>
<protein>
    <recommendedName>
        <fullName evidence="3 8">Diaminopimelate epimerase</fullName>
        <shortName evidence="8">DAP epimerase</shortName>
        <ecNumber evidence="3 8">5.1.1.7</ecNumber>
    </recommendedName>
    <alternativeName>
        <fullName evidence="8">PLP-independent amino acid racemase</fullName>
    </alternativeName>
</protein>
<evidence type="ECO:0000256" key="7">
    <source>
        <dbReference type="ARBA" id="ARBA00051712"/>
    </source>
</evidence>
<comment type="catalytic activity">
    <reaction evidence="7 8">
        <text>(2S,6S)-2,6-diaminopimelate = meso-2,6-diaminopimelate</text>
        <dbReference type="Rhea" id="RHEA:15393"/>
        <dbReference type="ChEBI" id="CHEBI:57609"/>
        <dbReference type="ChEBI" id="CHEBI:57791"/>
        <dbReference type="EC" id="5.1.1.7"/>
    </reaction>
</comment>
<sequence length="290" mass="31003">MTRIHFTKGHGTQNDFVLVPDESGELDLTHEQVAYLCHRHAGIGADGVIRVVRTANVPEVAHLAPQATWFMDYRNADGSLAEMCGNGTRVFAEYLRSRGLVSGDEGAPFVIATRAGLKEMVAVPHGWAVDLGQWRLARAEEAERRGMDSVVQVHGSPDPLPALSLDLGNPHTVVALPPSVHLSALDLSDAPHIDPHPEYGSNVEFVRAVEHAHIGMRVHERGSGETRSCGTGAAAAALATWWWGGQPADQVDWRVDVLGGTLGVHIKGTEVALSGPAVLVADGEIDLSQL</sequence>
<proteinExistence type="inferred from homology"/>
<evidence type="ECO:0000256" key="2">
    <source>
        <dbReference type="ARBA" id="ARBA00010219"/>
    </source>
</evidence>
<keyword evidence="6 8" id="KW-0413">Isomerase</keyword>
<dbReference type="OrthoDB" id="9805408at2"/>
<dbReference type="PROSITE" id="PS01326">
    <property type="entry name" value="DAP_EPIMERASE"/>
    <property type="match status" value="1"/>
</dbReference>
<dbReference type="EC" id="5.1.1.7" evidence="3 8"/>
<dbReference type="Gene3D" id="3.10.310.10">
    <property type="entry name" value="Diaminopimelate Epimerase, Chain A, domain 1"/>
    <property type="match status" value="2"/>
</dbReference>
<keyword evidence="5 8" id="KW-0457">Lysine biosynthesis</keyword>
<dbReference type="InterPro" id="IPR018510">
    <property type="entry name" value="DAP_epimerase_AS"/>
</dbReference>
<feature type="site" description="Could be important to modulate the pK values of the two catalytic cysteine residues" evidence="8">
    <location>
        <position position="220"/>
    </location>
</feature>
<feature type="binding site" evidence="8">
    <location>
        <begin position="220"/>
        <end position="221"/>
    </location>
    <ligand>
        <name>substrate</name>
    </ligand>
</feature>
<dbReference type="KEGG" id="dni:HX89_05730"/>
<evidence type="ECO:0000256" key="1">
    <source>
        <dbReference type="ARBA" id="ARBA00005196"/>
    </source>
</evidence>
<feature type="active site" description="Proton acceptor" evidence="8">
    <location>
        <position position="229"/>
    </location>
</feature>
<feature type="active site" evidence="9">
    <location>
        <position position="84"/>
    </location>
</feature>
<dbReference type="GO" id="GO:0008837">
    <property type="term" value="F:diaminopimelate epimerase activity"/>
    <property type="evidence" value="ECO:0007669"/>
    <property type="project" value="UniProtKB-UniRule"/>
</dbReference>
<dbReference type="GO" id="GO:0005829">
    <property type="term" value="C:cytosol"/>
    <property type="evidence" value="ECO:0007669"/>
    <property type="project" value="TreeGrafter"/>
</dbReference>
<dbReference type="HAMAP" id="MF_00197">
    <property type="entry name" value="DAP_epimerase"/>
    <property type="match status" value="1"/>
</dbReference>
<accession>A0A075JDY9</accession>
<dbReference type="EMBL" id="CP008889">
    <property type="protein sequence ID" value="AIF40521.1"/>
    <property type="molecule type" value="Genomic_DNA"/>
</dbReference>
<dbReference type="PANTHER" id="PTHR31689:SF0">
    <property type="entry name" value="DIAMINOPIMELATE EPIMERASE"/>
    <property type="match status" value="1"/>
</dbReference>
<feature type="binding site" evidence="8">
    <location>
        <position position="75"/>
    </location>
    <ligand>
        <name>substrate</name>
    </ligand>
</feature>
<feature type="binding site" evidence="8">
    <location>
        <position position="14"/>
    </location>
    <ligand>
        <name>substrate</name>
    </ligand>
</feature>
<comment type="function">
    <text evidence="8">Catalyzes the stereoinversion of LL-2,6-diaminopimelate (L,L-DAP) to meso-diaminopimelate (meso-DAP), a precursor of L-lysine and an essential component of the bacterial peptidoglycan.</text>
</comment>
<comment type="subunit">
    <text evidence="8">Homodimer.</text>
</comment>
<keyword evidence="11" id="KW-1185">Reference proteome</keyword>
<dbReference type="Pfam" id="PF01678">
    <property type="entry name" value="DAP_epimerase"/>
    <property type="match status" value="2"/>
</dbReference>
<keyword evidence="8" id="KW-0963">Cytoplasm</keyword>
<evidence type="ECO:0000256" key="9">
    <source>
        <dbReference type="PROSITE-ProRule" id="PRU10125"/>
    </source>
</evidence>
<dbReference type="HOGENOM" id="CLU_053306_4_0_11"/>
<comment type="caution">
    <text evidence="8">Lacks conserved residue(s) required for the propagation of feature annotation.</text>
</comment>
<evidence type="ECO:0000313" key="11">
    <source>
        <dbReference type="Proteomes" id="UP000027986"/>
    </source>
</evidence>
<dbReference type="GO" id="GO:0009089">
    <property type="term" value="P:lysine biosynthetic process via diaminopimelate"/>
    <property type="evidence" value="ECO:0007669"/>
    <property type="project" value="UniProtKB-UniRule"/>
</dbReference>
<evidence type="ECO:0000256" key="6">
    <source>
        <dbReference type="ARBA" id="ARBA00023235"/>
    </source>
</evidence>
<evidence type="ECO:0000256" key="8">
    <source>
        <dbReference type="HAMAP-Rule" id="MF_00197"/>
    </source>
</evidence>
<dbReference type="Proteomes" id="UP000027986">
    <property type="component" value="Chromosome"/>
</dbReference>
<dbReference type="SUPFAM" id="SSF54506">
    <property type="entry name" value="Diaminopimelate epimerase-like"/>
    <property type="match status" value="2"/>
</dbReference>
<feature type="binding site" evidence="8">
    <location>
        <position position="169"/>
    </location>
    <ligand>
        <name>substrate</name>
    </ligand>
</feature>
<feature type="site" description="Could be important to modulate the pK values of the two catalytic cysteine residues" evidence="8">
    <location>
        <position position="171"/>
    </location>
</feature>
<dbReference type="PANTHER" id="PTHR31689">
    <property type="entry name" value="DIAMINOPIMELATE EPIMERASE, CHLOROPLASTIC"/>
    <property type="match status" value="1"/>
</dbReference>
<dbReference type="GeneID" id="41840679"/>
<keyword evidence="4 8" id="KW-0028">Amino-acid biosynthesis</keyword>
<organism evidence="10 11">
    <name type="scientific">Dermacoccus nishinomiyaensis</name>
    <dbReference type="NCBI Taxonomy" id="1274"/>
    <lineage>
        <taxon>Bacteria</taxon>
        <taxon>Bacillati</taxon>
        <taxon>Actinomycetota</taxon>
        <taxon>Actinomycetes</taxon>
        <taxon>Micrococcales</taxon>
        <taxon>Dermacoccaceae</taxon>
        <taxon>Dermacoccus</taxon>
    </lineage>
</organism>
<gene>
    <name evidence="8" type="primary">dapF</name>
    <name evidence="10" type="ORF">HX89_05730</name>
</gene>
<evidence type="ECO:0000313" key="10">
    <source>
        <dbReference type="EMBL" id="AIF40521.1"/>
    </source>
</evidence>